<dbReference type="SUPFAM" id="SSF46689">
    <property type="entry name" value="Homeodomain-like"/>
    <property type="match status" value="1"/>
</dbReference>
<evidence type="ECO:0000313" key="6">
    <source>
        <dbReference type="Proteomes" id="UP000245647"/>
    </source>
</evidence>
<dbReference type="PANTHER" id="PTHR43280:SF32">
    <property type="entry name" value="TRANSCRIPTIONAL REGULATORY PROTEIN"/>
    <property type="match status" value="1"/>
</dbReference>
<dbReference type="InterPro" id="IPR018060">
    <property type="entry name" value="HTH_AraC"/>
</dbReference>
<dbReference type="GO" id="GO:0003700">
    <property type="term" value="F:DNA-binding transcription factor activity"/>
    <property type="evidence" value="ECO:0007669"/>
    <property type="project" value="InterPro"/>
</dbReference>
<evidence type="ECO:0000256" key="1">
    <source>
        <dbReference type="ARBA" id="ARBA00023015"/>
    </source>
</evidence>
<evidence type="ECO:0000259" key="4">
    <source>
        <dbReference type="PROSITE" id="PS01124"/>
    </source>
</evidence>
<dbReference type="Proteomes" id="UP000245647">
    <property type="component" value="Unassembled WGS sequence"/>
</dbReference>
<dbReference type="PROSITE" id="PS01124">
    <property type="entry name" value="HTH_ARAC_FAMILY_2"/>
    <property type="match status" value="1"/>
</dbReference>
<dbReference type="EMBL" id="QEAS01000008">
    <property type="protein sequence ID" value="PWG80561.1"/>
    <property type="molecule type" value="Genomic_DNA"/>
</dbReference>
<dbReference type="Pfam" id="PF12833">
    <property type="entry name" value="HTH_18"/>
    <property type="match status" value="1"/>
</dbReference>
<dbReference type="PANTHER" id="PTHR43280">
    <property type="entry name" value="ARAC-FAMILY TRANSCRIPTIONAL REGULATOR"/>
    <property type="match status" value="1"/>
</dbReference>
<protein>
    <submittedName>
        <fullName evidence="5">AraC family transcriptional regulator</fullName>
    </submittedName>
</protein>
<dbReference type="SMART" id="SM00342">
    <property type="entry name" value="HTH_ARAC"/>
    <property type="match status" value="1"/>
</dbReference>
<feature type="domain" description="HTH araC/xylS-type" evidence="4">
    <location>
        <begin position="221"/>
        <end position="308"/>
    </location>
</feature>
<dbReference type="Gene3D" id="1.10.10.60">
    <property type="entry name" value="Homeodomain-like"/>
    <property type="match status" value="1"/>
</dbReference>
<organism evidence="5 6">
    <name type="scientific">Pararcticibacter amylolyticus</name>
    <dbReference type="NCBI Taxonomy" id="2173175"/>
    <lineage>
        <taxon>Bacteria</taxon>
        <taxon>Pseudomonadati</taxon>
        <taxon>Bacteroidota</taxon>
        <taxon>Sphingobacteriia</taxon>
        <taxon>Sphingobacteriales</taxon>
        <taxon>Sphingobacteriaceae</taxon>
        <taxon>Pararcticibacter</taxon>
    </lineage>
</organism>
<dbReference type="OrthoDB" id="2585681at2"/>
<evidence type="ECO:0000313" key="5">
    <source>
        <dbReference type="EMBL" id="PWG80561.1"/>
    </source>
</evidence>
<sequence length="322" mass="37588">MSKRDTQVFIPWLDKISDFYNTFRIGKAENDFFTTMRMEDHAKGKLLFMPLFRGNFFRLVICKTPGLRFLLPDETVSTSSNSIYFAYPGKIESWQRVETIYGYLVCFTPEFAGIDPLKPTFEKDFPFFMNGANSILRLSQKDMDTIAQTAETLLTEMKSGHGDNFEMIKALLKVLLIQIRRLYYKDKDAKTDFQLKQASLMVRFRNVLDSYSIDAPGRRKERKPTVKHIADELHLTPSHLNFLIKKYTGHTALYHIHEQILLEAKSMLTHTDLQVSEIADLLQFNEAAYFNRFFKKMTGITPTAYRDDILQLMRRPLDTPNR</sequence>
<dbReference type="RefSeq" id="WP_109415848.1">
    <property type="nucleotide sequence ID" value="NZ_QEAS01000008.1"/>
</dbReference>
<keyword evidence="2" id="KW-0238">DNA-binding</keyword>
<keyword evidence="1" id="KW-0805">Transcription regulation</keyword>
<keyword evidence="3" id="KW-0804">Transcription</keyword>
<dbReference type="InterPro" id="IPR009057">
    <property type="entry name" value="Homeodomain-like_sf"/>
</dbReference>
<evidence type="ECO:0000256" key="2">
    <source>
        <dbReference type="ARBA" id="ARBA00023125"/>
    </source>
</evidence>
<evidence type="ECO:0000256" key="3">
    <source>
        <dbReference type="ARBA" id="ARBA00023163"/>
    </source>
</evidence>
<accession>A0A2U2PGP0</accession>
<name>A0A2U2PGP0_9SPHI</name>
<comment type="caution">
    <text evidence="5">The sequence shown here is derived from an EMBL/GenBank/DDBJ whole genome shotgun (WGS) entry which is preliminary data.</text>
</comment>
<proteinExistence type="predicted"/>
<gene>
    <name evidence="5" type="ORF">DDR33_11025</name>
</gene>
<reference evidence="5 6" key="1">
    <citation type="submission" date="2018-04" db="EMBL/GenBank/DDBJ databases">
        <title>Pedobacter chongqingensis sp. nov., isolated from a rottenly hemp rope.</title>
        <authorList>
            <person name="Cai Y."/>
        </authorList>
    </citation>
    <scope>NUCLEOTIDE SEQUENCE [LARGE SCALE GENOMIC DNA]</scope>
    <source>
        <strain evidence="5 6">FJ4-8</strain>
    </source>
</reference>
<keyword evidence="6" id="KW-1185">Reference proteome</keyword>
<dbReference type="GO" id="GO:0043565">
    <property type="term" value="F:sequence-specific DNA binding"/>
    <property type="evidence" value="ECO:0007669"/>
    <property type="project" value="InterPro"/>
</dbReference>
<dbReference type="AlphaFoldDB" id="A0A2U2PGP0"/>